<keyword evidence="1" id="KW-0805">Transcription regulation</keyword>
<proteinExistence type="predicted"/>
<feature type="domain" description="HTH araC/xylS-type" evidence="4">
    <location>
        <begin position="161"/>
        <end position="262"/>
    </location>
</feature>
<evidence type="ECO:0000256" key="1">
    <source>
        <dbReference type="ARBA" id="ARBA00023015"/>
    </source>
</evidence>
<dbReference type="InterPro" id="IPR018060">
    <property type="entry name" value="HTH_AraC"/>
</dbReference>
<dbReference type="EMBL" id="NMQT01000127">
    <property type="protein sequence ID" value="OXM48077.1"/>
    <property type="molecule type" value="Genomic_DNA"/>
</dbReference>
<dbReference type="InterPro" id="IPR009057">
    <property type="entry name" value="Homeodomain-like_sf"/>
</dbReference>
<protein>
    <submittedName>
        <fullName evidence="5">AraC family transcriptional regulator</fullName>
    </submittedName>
</protein>
<dbReference type="Pfam" id="PF12833">
    <property type="entry name" value="HTH_18"/>
    <property type="match status" value="1"/>
</dbReference>
<evidence type="ECO:0000313" key="6">
    <source>
        <dbReference type="Proteomes" id="UP000215223"/>
    </source>
</evidence>
<dbReference type="SUPFAM" id="SSF46689">
    <property type="entry name" value="Homeodomain-like"/>
    <property type="match status" value="1"/>
</dbReference>
<dbReference type="RefSeq" id="WP_093937977.1">
    <property type="nucleotide sequence ID" value="NZ_NMQT01000127.1"/>
</dbReference>
<keyword evidence="3" id="KW-0804">Transcription</keyword>
<dbReference type="Gene3D" id="1.10.10.60">
    <property type="entry name" value="Homeodomain-like"/>
    <property type="match status" value="1"/>
</dbReference>
<keyword evidence="2" id="KW-0238">DNA-binding</keyword>
<organism evidence="5 6">
    <name type="scientific">Amycolatopsis thailandensis</name>
    <dbReference type="NCBI Taxonomy" id="589330"/>
    <lineage>
        <taxon>Bacteria</taxon>
        <taxon>Bacillati</taxon>
        <taxon>Actinomycetota</taxon>
        <taxon>Actinomycetes</taxon>
        <taxon>Pseudonocardiales</taxon>
        <taxon>Pseudonocardiaceae</taxon>
        <taxon>Amycolatopsis</taxon>
    </lineage>
</organism>
<name>A0A229RN59_9PSEU</name>
<reference evidence="5 6" key="1">
    <citation type="submission" date="2017-07" db="EMBL/GenBank/DDBJ databases">
        <title>Amycolatopsis thailandensis Genome sequencing and assembly.</title>
        <authorList>
            <person name="Kaur N."/>
            <person name="Mayilraj S."/>
        </authorList>
    </citation>
    <scope>NUCLEOTIDE SEQUENCE [LARGE SCALE GENOMIC DNA]</scope>
    <source>
        <strain evidence="5 6">JCM 16380</strain>
    </source>
</reference>
<dbReference type="PANTHER" id="PTHR46796">
    <property type="entry name" value="HTH-TYPE TRANSCRIPTIONAL ACTIVATOR RHAS-RELATED"/>
    <property type="match status" value="1"/>
</dbReference>
<dbReference type="OrthoDB" id="2559672at2"/>
<comment type="caution">
    <text evidence="5">The sequence shown here is derived from an EMBL/GenBank/DDBJ whole genome shotgun (WGS) entry which is preliminary data.</text>
</comment>
<evidence type="ECO:0000256" key="3">
    <source>
        <dbReference type="ARBA" id="ARBA00023163"/>
    </source>
</evidence>
<dbReference type="InterPro" id="IPR050204">
    <property type="entry name" value="AraC_XylS_family_regulators"/>
</dbReference>
<dbReference type="Proteomes" id="UP000215223">
    <property type="component" value="Unassembled WGS sequence"/>
</dbReference>
<evidence type="ECO:0000259" key="4">
    <source>
        <dbReference type="PROSITE" id="PS01124"/>
    </source>
</evidence>
<evidence type="ECO:0000256" key="2">
    <source>
        <dbReference type="ARBA" id="ARBA00023125"/>
    </source>
</evidence>
<dbReference type="SMART" id="SM00342">
    <property type="entry name" value="HTH_ARAC"/>
    <property type="match status" value="1"/>
</dbReference>
<keyword evidence="6" id="KW-1185">Reference proteome</keyword>
<dbReference type="AlphaFoldDB" id="A0A229RN59"/>
<gene>
    <name evidence="5" type="ORF">CFP71_33605</name>
</gene>
<dbReference type="PROSITE" id="PS01124">
    <property type="entry name" value="HTH_ARAC_FAMILY_2"/>
    <property type="match status" value="1"/>
</dbReference>
<dbReference type="Pfam" id="PF20240">
    <property type="entry name" value="DUF6597"/>
    <property type="match status" value="1"/>
</dbReference>
<sequence length="281" mass="30842">MSGHRIPAGIVNAREAQAAFALVRHPPSPELRPFVDHHWVLRWDLTGRPSHEQVVLPNLAVNVTFFRDAAGAFGPGKRPFRYVVAGTDHGIGVRFRPGAFRAFLTGPVTMISGGSVPLADLFPGAGPVTESVRNATDDFEMVRRCEELLLAKRPVLTTAAKTAIEAVETIAAEPAITRVGELSSRTGLSQRSLQRLFADHVGAAPKWAIQVYRLNEAAARIAATERPDYAELATALGYSDQAHFIRDFRSVTGWAPTEYARLNRVQEQESRREQFPGGRQV</sequence>
<evidence type="ECO:0000313" key="5">
    <source>
        <dbReference type="EMBL" id="OXM48077.1"/>
    </source>
</evidence>
<accession>A0A229RN59</accession>
<dbReference type="GO" id="GO:0043565">
    <property type="term" value="F:sequence-specific DNA binding"/>
    <property type="evidence" value="ECO:0007669"/>
    <property type="project" value="InterPro"/>
</dbReference>
<dbReference type="InterPro" id="IPR046532">
    <property type="entry name" value="DUF6597"/>
</dbReference>
<dbReference type="GO" id="GO:0003700">
    <property type="term" value="F:DNA-binding transcription factor activity"/>
    <property type="evidence" value="ECO:0007669"/>
    <property type="project" value="InterPro"/>
</dbReference>